<comment type="caution">
    <text evidence="1">The sequence shown here is derived from an EMBL/GenBank/DDBJ whole genome shotgun (WGS) entry which is preliminary data.</text>
</comment>
<evidence type="ECO:0000313" key="2">
    <source>
        <dbReference type="Proteomes" id="UP000022311"/>
    </source>
</evidence>
<proteinExistence type="predicted"/>
<gene>
    <name evidence="1" type="ORF">HMPREF1563_0564</name>
</gene>
<dbReference type="AlphaFoldDB" id="A0AAV3M2B9"/>
<accession>A0AAV3M2B9</accession>
<protein>
    <submittedName>
        <fullName evidence="1">Uncharacterized protein</fullName>
    </submittedName>
</protein>
<reference evidence="1 2" key="1">
    <citation type="submission" date="2014-01" db="EMBL/GenBank/DDBJ databases">
        <authorList>
            <person name="Durkin A.S."/>
            <person name="McCorrison J."/>
            <person name="Torralba M."/>
            <person name="Gillis M."/>
            <person name="Haft D.H."/>
            <person name="Methe B."/>
            <person name="Sutton G."/>
            <person name="Nelson K.E."/>
        </authorList>
    </citation>
    <scope>NUCLEOTIDE SEQUENCE [LARGE SCALE GENOMIC DNA]</scope>
    <source>
        <strain evidence="1 2">205/92</strain>
    </source>
</reference>
<dbReference type="EMBL" id="JALD01000065">
    <property type="protein sequence ID" value="EUD09895.1"/>
    <property type="molecule type" value="Genomic_DNA"/>
</dbReference>
<organism evidence="1 2">
    <name type="scientific">Providencia alcalifaciens 205/92</name>
    <dbReference type="NCBI Taxonomy" id="1256988"/>
    <lineage>
        <taxon>Bacteria</taxon>
        <taxon>Pseudomonadati</taxon>
        <taxon>Pseudomonadota</taxon>
        <taxon>Gammaproteobacteria</taxon>
        <taxon>Enterobacterales</taxon>
        <taxon>Morganellaceae</taxon>
        <taxon>Providencia</taxon>
    </lineage>
</organism>
<evidence type="ECO:0000313" key="1">
    <source>
        <dbReference type="EMBL" id="EUD09895.1"/>
    </source>
</evidence>
<sequence>MLANPLTSVTCPPIKFYLSKLTTAKMLTHLFSHHPQRLISFNILHQSDKQNR</sequence>
<name>A0AAV3M2B9_9GAMM</name>
<dbReference type="Proteomes" id="UP000022311">
    <property type="component" value="Unassembled WGS sequence"/>
</dbReference>